<organism evidence="3 4">
    <name type="scientific">Lineolata rhizophorae</name>
    <dbReference type="NCBI Taxonomy" id="578093"/>
    <lineage>
        <taxon>Eukaryota</taxon>
        <taxon>Fungi</taxon>
        <taxon>Dikarya</taxon>
        <taxon>Ascomycota</taxon>
        <taxon>Pezizomycotina</taxon>
        <taxon>Dothideomycetes</taxon>
        <taxon>Dothideomycetes incertae sedis</taxon>
        <taxon>Lineolatales</taxon>
        <taxon>Lineolataceae</taxon>
        <taxon>Lineolata</taxon>
    </lineage>
</organism>
<accession>A0A6A6NVP3</accession>
<dbReference type="Gene3D" id="3.40.50.10540">
    <property type="entry name" value="Crotonobetainyl-coa:carnitine coa-transferase, domain 1"/>
    <property type="match status" value="1"/>
</dbReference>
<dbReference type="InterPro" id="IPR052985">
    <property type="entry name" value="CoA-trans_III_biosynth/detox"/>
</dbReference>
<dbReference type="PANTHER" id="PTHR48229">
    <property type="entry name" value="CAIB/BAIF FAMILY ENZYME (AFU_ORTHOLOGUE AFUA_1G05360)-RELATED"/>
    <property type="match status" value="1"/>
</dbReference>
<feature type="region of interest" description="Disordered" evidence="2">
    <location>
        <begin position="1"/>
        <end position="28"/>
    </location>
</feature>
<evidence type="ECO:0000256" key="2">
    <source>
        <dbReference type="SAM" id="MobiDB-lite"/>
    </source>
</evidence>
<dbReference type="InterPro" id="IPR003673">
    <property type="entry name" value="CoA-Trfase_fam_III"/>
</dbReference>
<sequence>MATDSAEPYEANGAKDINGTNGESTRSYSMLDETQRTLSTLLSLAKDQIPSECLPYVANVDFKTTNDGTPYFPTPFKQTEAISALKALEAAMAGLIADTQEGSENGKKGQRKMTVDLERATCFMFSAYLCTVRGLNKADPDVKSCLKDTDLNKAQSILYRRLSANLYETKNPGEYFHLHGSLEATTALNMVGLPGHRPDMTDYRECIDLIESHVRRFTATELEELNAANRQAGVTCLKWEEFKESEHGRALLSEPPFRLTPLELSTPPTPIAPSPGNPYSNASSAPQVLRGILVLELCRIIAGPSIGRGLAEHGASVLKITSPNLPDVPFFQVDGNLGKHAADLDLRDGRDRAAFDRLLRRADVLLDGYRPGALERLGYGPEALARLARARGRGYVYVAENCFGQVGPWRGRPGWQQIADCATGVAWAQGAGFMGLDEPVIPPFPMSDYGTGCMGTVAAMVGLWRRAREGGSWWAGVSLCQYDAFLMGLGLHADEVRERLRERFEGEEGFFGLRHADSVDEVGKRALRAMRRVAPHLFEGDEVDEEGRVVRKGVMQRSYSRGFEGAVTFVRPAVSVQGVWNGWVRNSRPNGFDGAAWEGWEVDRDMLDG</sequence>
<name>A0A6A6NVP3_9PEZI</name>
<dbReference type="Pfam" id="PF02515">
    <property type="entry name" value="CoA_transf_3"/>
    <property type="match status" value="1"/>
</dbReference>
<reference evidence="3" key="1">
    <citation type="journal article" date="2020" name="Stud. Mycol.">
        <title>101 Dothideomycetes genomes: a test case for predicting lifestyles and emergence of pathogens.</title>
        <authorList>
            <person name="Haridas S."/>
            <person name="Albert R."/>
            <person name="Binder M."/>
            <person name="Bloem J."/>
            <person name="Labutti K."/>
            <person name="Salamov A."/>
            <person name="Andreopoulos B."/>
            <person name="Baker S."/>
            <person name="Barry K."/>
            <person name="Bills G."/>
            <person name="Bluhm B."/>
            <person name="Cannon C."/>
            <person name="Castanera R."/>
            <person name="Culley D."/>
            <person name="Daum C."/>
            <person name="Ezra D."/>
            <person name="Gonzalez J."/>
            <person name="Henrissat B."/>
            <person name="Kuo A."/>
            <person name="Liang C."/>
            <person name="Lipzen A."/>
            <person name="Lutzoni F."/>
            <person name="Magnuson J."/>
            <person name="Mondo S."/>
            <person name="Nolan M."/>
            <person name="Ohm R."/>
            <person name="Pangilinan J."/>
            <person name="Park H.-J."/>
            <person name="Ramirez L."/>
            <person name="Alfaro M."/>
            <person name="Sun H."/>
            <person name="Tritt A."/>
            <person name="Yoshinaga Y."/>
            <person name="Zwiers L.-H."/>
            <person name="Turgeon B."/>
            <person name="Goodwin S."/>
            <person name="Spatafora J."/>
            <person name="Crous P."/>
            <person name="Grigoriev I."/>
        </authorList>
    </citation>
    <scope>NUCLEOTIDE SEQUENCE</scope>
    <source>
        <strain evidence="3">ATCC 16933</strain>
    </source>
</reference>
<feature type="compositionally biased region" description="Polar residues" evidence="2">
    <location>
        <begin position="18"/>
        <end position="28"/>
    </location>
</feature>
<dbReference type="OrthoDB" id="2308815at2759"/>
<dbReference type="Proteomes" id="UP000799766">
    <property type="component" value="Unassembled WGS sequence"/>
</dbReference>
<dbReference type="GO" id="GO:0016740">
    <property type="term" value="F:transferase activity"/>
    <property type="evidence" value="ECO:0007669"/>
    <property type="project" value="UniProtKB-KW"/>
</dbReference>
<keyword evidence="3" id="KW-0808">Transferase</keyword>
<evidence type="ECO:0000256" key="1">
    <source>
        <dbReference type="ARBA" id="ARBA00008383"/>
    </source>
</evidence>
<dbReference type="InterPro" id="IPR023606">
    <property type="entry name" value="CoA-Trfase_III_dom_1_sf"/>
</dbReference>
<dbReference type="AlphaFoldDB" id="A0A6A6NVP3"/>
<dbReference type="EMBL" id="MU001685">
    <property type="protein sequence ID" value="KAF2455789.1"/>
    <property type="molecule type" value="Genomic_DNA"/>
</dbReference>
<dbReference type="SUPFAM" id="SSF89796">
    <property type="entry name" value="CoA-transferase family III (CaiB/BaiF)"/>
    <property type="match status" value="2"/>
</dbReference>
<gene>
    <name evidence="3" type="ORF">BDY21DRAFT_61023</name>
</gene>
<comment type="similarity">
    <text evidence="1">Belongs to the CoA-transferase III family.</text>
</comment>
<evidence type="ECO:0000313" key="4">
    <source>
        <dbReference type="Proteomes" id="UP000799766"/>
    </source>
</evidence>
<proteinExistence type="inferred from homology"/>
<evidence type="ECO:0000313" key="3">
    <source>
        <dbReference type="EMBL" id="KAF2455789.1"/>
    </source>
</evidence>
<keyword evidence="4" id="KW-1185">Reference proteome</keyword>
<dbReference type="PANTHER" id="PTHR48229:SF1">
    <property type="entry name" value="ALPHA METHYLACYL-COA RACEMASE-RELATED"/>
    <property type="match status" value="1"/>
</dbReference>
<protein>
    <submittedName>
        <fullName evidence="3">CoA-transferase family III domain-containing protein</fullName>
    </submittedName>
</protein>